<feature type="compositionally biased region" description="Basic residues" evidence="1">
    <location>
        <begin position="430"/>
        <end position="439"/>
    </location>
</feature>
<feature type="region of interest" description="Disordered" evidence="1">
    <location>
        <begin position="191"/>
        <end position="219"/>
    </location>
</feature>
<accession>A0AAV2H714</accession>
<gene>
    <name evidence="2" type="ORF">GSLYS_00003078001</name>
</gene>
<dbReference type="AlphaFoldDB" id="A0AAV2H714"/>
<keyword evidence="3" id="KW-1185">Reference proteome</keyword>
<feature type="region of interest" description="Disordered" evidence="1">
    <location>
        <begin position="374"/>
        <end position="440"/>
    </location>
</feature>
<feature type="compositionally biased region" description="Basic and acidic residues" evidence="1">
    <location>
        <begin position="195"/>
        <end position="208"/>
    </location>
</feature>
<proteinExistence type="predicted"/>
<evidence type="ECO:0000313" key="2">
    <source>
        <dbReference type="EMBL" id="CAL1528908.1"/>
    </source>
</evidence>
<sequence length="715" mass="80085">MGERCDKSVADRIYDQKISQTAMMERFPVLGPTRSNDDNLMRRSNLVGLSIDDLHLKRQLKPQEYRYFRWEPCFTTQSSTPDKTSALNGLRVDILRHGRCDGAPQATRIFSKTQLENGIGEYDSDTSENLRQTKNVKESGKTANYSCRNSVKTKLNDKLYVNNSFVVAADNISLLLQSTPPFAIRSVHEATSGRGGDHIRHLSHKDRGSNPARGSSPWSCSPLGTRLYLPRRFLPTNAKLTGLYRANTFTAQSCSDRLKNTRVAPSDGTAGRIVLRGIHIEQSHEHPAKDGKSSTQNNWYASLLPSSQWSADDTLNMATQMPTTKLSDMTSIKSMGDKHAMKTLTPSKHGYHPRSTSPTFKILVCASERLRESELNQVPRKSKPSDKFYYTDSPEPGRGVLQRCTQSFNSTDDSESTGSVSSRSGNNFQRFKRKSGHKKPALEVLSLNKIQDDRTHAKVTHQNQILPQGNSRPVVAFANDMEETSNDKGTIIQEDENLHEQIEQDDQLDNIGVVTTLPAVEVEKEDGQRTHMHFFLPQIVTSMSELSFTNHGEPDNSADRTDLTRGLLLNNAGETISQPDTDGGKTYGATNNEIQALSSKLTTKMFLPKQISRSDCDRNKPQPVKRVYVKPEPRKMMQIKNVTSSTKRSSVAQKGRSLPKQEQPNGRRKTGLPKQEQPTGRKETISSAHSDQRLPSEKLKEEMEDFPTLVSMDFS</sequence>
<dbReference type="Proteomes" id="UP001497497">
    <property type="component" value="Unassembled WGS sequence"/>
</dbReference>
<evidence type="ECO:0000256" key="1">
    <source>
        <dbReference type="SAM" id="MobiDB-lite"/>
    </source>
</evidence>
<feature type="compositionally biased region" description="Polar residues" evidence="1">
    <location>
        <begin position="640"/>
        <end position="652"/>
    </location>
</feature>
<evidence type="ECO:0000313" key="3">
    <source>
        <dbReference type="Proteomes" id="UP001497497"/>
    </source>
</evidence>
<name>A0AAV2H714_LYMST</name>
<feature type="region of interest" description="Disordered" evidence="1">
    <location>
        <begin position="640"/>
        <end position="715"/>
    </location>
</feature>
<comment type="caution">
    <text evidence="2">The sequence shown here is derived from an EMBL/GenBank/DDBJ whole genome shotgun (WGS) entry which is preliminary data.</text>
</comment>
<feature type="compositionally biased region" description="Basic and acidic residues" evidence="1">
    <location>
        <begin position="679"/>
        <end position="701"/>
    </location>
</feature>
<organism evidence="2 3">
    <name type="scientific">Lymnaea stagnalis</name>
    <name type="common">Great pond snail</name>
    <name type="synonym">Helix stagnalis</name>
    <dbReference type="NCBI Taxonomy" id="6523"/>
    <lineage>
        <taxon>Eukaryota</taxon>
        <taxon>Metazoa</taxon>
        <taxon>Spiralia</taxon>
        <taxon>Lophotrochozoa</taxon>
        <taxon>Mollusca</taxon>
        <taxon>Gastropoda</taxon>
        <taxon>Heterobranchia</taxon>
        <taxon>Euthyneura</taxon>
        <taxon>Panpulmonata</taxon>
        <taxon>Hygrophila</taxon>
        <taxon>Lymnaeoidea</taxon>
        <taxon>Lymnaeidae</taxon>
        <taxon>Lymnaea</taxon>
    </lineage>
</organism>
<feature type="compositionally biased region" description="Low complexity" evidence="1">
    <location>
        <begin position="416"/>
        <end position="425"/>
    </location>
</feature>
<reference evidence="2 3" key="1">
    <citation type="submission" date="2024-04" db="EMBL/GenBank/DDBJ databases">
        <authorList>
            <consortium name="Genoscope - CEA"/>
            <person name="William W."/>
        </authorList>
    </citation>
    <scope>NUCLEOTIDE SEQUENCE [LARGE SCALE GENOMIC DNA]</scope>
</reference>
<protein>
    <submittedName>
        <fullName evidence="2">Uncharacterized protein</fullName>
    </submittedName>
</protein>
<dbReference type="EMBL" id="CAXITT010000040">
    <property type="protein sequence ID" value="CAL1528908.1"/>
    <property type="molecule type" value="Genomic_DNA"/>
</dbReference>